<dbReference type="InterPro" id="IPR001155">
    <property type="entry name" value="OxRdtase_FMN_N"/>
</dbReference>
<gene>
    <name evidence="3" type="ORF">ACFOGJ_09565</name>
</gene>
<feature type="domain" description="NADH:flavin oxidoreductase/NADH oxidase N-terminal" evidence="2">
    <location>
        <begin position="3"/>
        <end position="326"/>
    </location>
</feature>
<evidence type="ECO:0000313" key="3">
    <source>
        <dbReference type="EMBL" id="MFC3227477.1"/>
    </source>
</evidence>
<dbReference type="PANTHER" id="PTHR22893:SF98">
    <property type="entry name" value="OXIDOREDUCTASE"/>
    <property type="match status" value="1"/>
</dbReference>
<organism evidence="3 4">
    <name type="scientific">Marinibaculum pumilum</name>
    <dbReference type="NCBI Taxonomy" id="1766165"/>
    <lineage>
        <taxon>Bacteria</taxon>
        <taxon>Pseudomonadati</taxon>
        <taxon>Pseudomonadota</taxon>
        <taxon>Alphaproteobacteria</taxon>
        <taxon>Rhodospirillales</taxon>
        <taxon>Rhodospirillaceae</taxon>
        <taxon>Marinibaculum</taxon>
    </lineage>
</organism>
<dbReference type="InterPro" id="IPR045247">
    <property type="entry name" value="Oye-like"/>
</dbReference>
<dbReference type="Pfam" id="PF00724">
    <property type="entry name" value="Oxidored_FMN"/>
    <property type="match status" value="1"/>
</dbReference>
<sequence length="360" mass="38627">MPNLFDPVTIGELSLPNRVIMAPLTRLRAGDSHVPNALMAEYYAQRASAGLIISEAVPVSPQGIGYPGVPGIWSDEQVAGWKVVTSAVKAAGGRMLLQLWHVGRISDPVFHNGGLPVAPSAIAPRGSVSLLRPKRDYVVPRALETDEIPGIVADFRRGAENAKAAGFDGVEIHGANGYLLDQFLQDSSNHRTDQYGGSIENRARLLLEVTDTVVDVWGPGRVGMHLAPRCDAHDMGDSDPAALFGHVATELGRRRIAFLCAREKLAEDSLGPQLKKIFGGAYIANEAFDKKAAEAALADGWADAVAFGKAFLANPDLPERLRIDAPLNPPRPESFYAHTPEGYTDYPRLEQATELQGAAG</sequence>
<dbReference type="Gene3D" id="3.20.20.70">
    <property type="entry name" value="Aldolase class I"/>
    <property type="match status" value="1"/>
</dbReference>
<keyword evidence="4" id="KW-1185">Reference proteome</keyword>
<dbReference type="Proteomes" id="UP001595528">
    <property type="component" value="Unassembled WGS sequence"/>
</dbReference>
<proteinExistence type="predicted"/>
<name>A0ABV7KZQ9_9PROT</name>
<protein>
    <submittedName>
        <fullName evidence="3">Alkene reductase</fullName>
    </submittedName>
</protein>
<evidence type="ECO:0000256" key="1">
    <source>
        <dbReference type="SAM" id="MobiDB-lite"/>
    </source>
</evidence>
<feature type="region of interest" description="Disordered" evidence="1">
    <location>
        <begin position="323"/>
        <end position="343"/>
    </location>
</feature>
<comment type="caution">
    <text evidence="3">The sequence shown here is derived from an EMBL/GenBank/DDBJ whole genome shotgun (WGS) entry which is preliminary data.</text>
</comment>
<dbReference type="PANTHER" id="PTHR22893">
    <property type="entry name" value="NADH OXIDOREDUCTASE-RELATED"/>
    <property type="match status" value="1"/>
</dbReference>
<dbReference type="SUPFAM" id="SSF51395">
    <property type="entry name" value="FMN-linked oxidoreductases"/>
    <property type="match status" value="1"/>
</dbReference>
<dbReference type="RefSeq" id="WP_379899647.1">
    <property type="nucleotide sequence ID" value="NZ_JBHRTR010000023.1"/>
</dbReference>
<evidence type="ECO:0000313" key="4">
    <source>
        <dbReference type="Proteomes" id="UP001595528"/>
    </source>
</evidence>
<reference evidence="4" key="1">
    <citation type="journal article" date="2019" name="Int. J. Syst. Evol. Microbiol.">
        <title>The Global Catalogue of Microorganisms (GCM) 10K type strain sequencing project: providing services to taxonomists for standard genome sequencing and annotation.</title>
        <authorList>
            <consortium name="The Broad Institute Genomics Platform"/>
            <consortium name="The Broad Institute Genome Sequencing Center for Infectious Disease"/>
            <person name="Wu L."/>
            <person name="Ma J."/>
        </authorList>
    </citation>
    <scope>NUCLEOTIDE SEQUENCE [LARGE SCALE GENOMIC DNA]</scope>
    <source>
        <strain evidence="4">KCTC 42964</strain>
    </source>
</reference>
<evidence type="ECO:0000259" key="2">
    <source>
        <dbReference type="Pfam" id="PF00724"/>
    </source>
</evidence>
<accession>A0ABV7KZQ9</accession>
<dbReference type="InterPro" id="IPR013785">
    <property type="entry name" value="Aldolase_TIM"/>
</dbReference>
<dbReference type="CDD" id="cd02933">
    <property type="entry name" value="OYE_like_FMN"/>
    <property type="match status" value="1"/>
</dbReference>
<dbReference type="EMBL" id="JBHRTR010000023">
    <property type="protein sequence ID" value="MFC3227477.1"/>
    <property type="molecule type" value="Genomic_DNA"/>
</dbReference>